<feature type="region of interest" description="Disordered" evidence="1">
    <location>
        <begin position="356"/>
        <end position="451"/>
    </location>
</feature>
<feature type="compositionally biased region" description="Basic residues" evidence="1">
    <location>
        <begin position="381"/>
        <end position="392"/>
    </location>
</feature>
<keyword evidence="2" id="KW-0732">Signal</keyword>
<feature type="compositionally biased region" description="Low complexity" evidence="1">
    <location>
        <begin position="127"/>
        <end position="145"/>
    </location>
</feature>
<accession>A0A316Z9B6</accession>
<dbReference type="AlphaFoldDB" id="A0A316Z9B6"/>
<evidence type="ECO:0000256" key="2">
    <source>
        <dbReference type="SAM" id="SignalP"/>
    </source>
</evidence>
<feature type="compositionally biased region" description="Basic residues" evidence="1">
    <location>
        <begin position="404"/>
        <end position="423"/>
    </location>
</feature>
<feature type="chain" id="PRO_5016233693" evidence="2">
    <location>
        <begin position="24"/>
        <end position="586"/>
    </location>
</feature>
<feature type="region of interest" description="Disordered" evidence="1">
    <location>
        <begin position="127"/>
        <end position="182"/>
    </location>
</feature>
<dbReference type="EMBL" id="KZ819293">
    <property type="protein sequence ID" value="PWN97876.1"/>
    <property type="molecule type" value="Genomic_DNA"/>
</dbReference>
<organism evidence="3 4">
    <name type="scientific">Tilletiopsis washingtonensis</name>
    <dbReference type="NCBI Taxonomy" id="58919"/>
    <lineage>
        <taxon>Eukaryota</taxon>
        <taxon>Fungi</taxon>
        <taxon>Dikarya</taxon>
        <taxon>Basidiomycota</taxon>
        <taxon>Ustilaginomycotina</taxon>
        <taxon>Exobasidiomycetes</taxon>
        <taxon>Entylomatales</taxon>
        <taxon>Entylomatales incertae sedis</taxon>
        <taxon>Tilletiopsis</taxon>
    </lineage>
</organism>
<proteinExistence type="predicted"/>
<evidence type="ECO:0000313" key="3">
    <source>
        <dbReference type="EMBL" id="PWN97876.1"/>
    </source>
</evidence>
<dbReference type="Proteomes" id="UP000245946">
    <property type="component" value="Unassembled WGS sequence"/>
</dbReference>
<dbReference type="RefSeq" id="XP_025598155.1">
    <property type="nucleotide sequence ID" value="XM_025745260.1"/>
</dbReference>
<dbReference type="GeneID" id="37272804"/>
<sequence length="586" mass="63706">MATSRARLRAALVCTAWLPLAAGRDLRSEVRKLPGSPCGASRRSRGACRCGGMRGCPQPLQLQRCECSRSGVRVLKIRRYLDGAVGLRLHRQAAEVQLDLKEPQTTTSSSPLADFEVAACWCAGRGSSRQASRGGAAAAKPALSRPIAQRGAASHLAHRGPRPRPLHASQQQRRSSVRSSCRKRAAGSAATAAACCSSCEQGHACRGPMLQRARPIGPGRCFHAHITALLCSAHAMLMLLLQQHLGKCSTPIRASDGASQQKRRCAQCRTTHVWRIRSGRSSGRPQSAAPPSQPQARLLSLWRTRLHHAPLLDAPLLRRGLPCRGCGSRDAGCAEQHALRRAWHCICRTYAGTAAGRTRHDDRRRAHIRRDAPHHDDSPRHARRNGHDRRRLGAGAEDGPQQGRRGRHRPRRCGAARGARPRRVLVPPSPPCASRAAHGTHRRGGARGRREEERAARAACIHGLARRPAACNGPCGSACRRRAGRVAVPALVGGRRVPDALAARACIQRSRHHAQLVRLGTGAAASRHLFHQRCCARSVAQHAAAARLSRAAAAGWLRLRGRRPRTCSRRSRRCPCRARLASSWQH</sequence>
<gene>
    <name evidence="3" type="ORF">FA09DRAFT_360692</name>
</gene>
<evidence type="ECO:0000256" key="1">
    <source>
        <dbReference type="SAM" id="MobiDB-lite"/>
    </source>
</evidence>
<evidence type="ECO:0000313" key="4">
    <source>
        <dbReference type="Proteomes" id="UP000245946"/>
    </source>
</evidence>
<reference evidence="3 4" key="1">
    <citation type="journal article" date="2018" name="Mol. Biol. Evol.">
        <title>Broad Genomic Sampling Reveals a Smut Pathogenic Ancestry of the Fungal Clade Ustilaginomycotina.</title>
        <authorList>
            <person name="Kijpornyongpan T."/>
            <person name="Mondo S.J."/>
            <person name="Barry K."/>
            <person name="Sandor L."/>
            <person name="Lee J."/>
            <person name="Lipzen A."/>
            <person name="Pangilinan J."/>
            <person name="LaButti K."/>
            <person name="Hainaut M."/>
            <person name="Henrissat B."/>
            <person name="Grigoriev I.V."/>
            <person name="Spatafora J.W."/>
            <person name="Aime M.C."/>
        </authorList>
    </citation>
    <scope>NUCLEOTIDE SEQUENCE [LARGE SCALE GENOMIC DNA]</scope>
    <source>
        <strain evidence="3 4">MCA 4186</strain>
    </source>
</reference>
<keyword evidence="4" id="KW-1185">Reference proteome</keyword>
<feature type="compositionally biased region" description="Basic and acidic residues" evidence="1">
    <location>
        <begin position="358"/>
        <end position="380"/>
    </location>
</feature>
<feature type="compositionally biased region" description="Basic residues" evidence="1">
    <location>
        <begin position="156"/>
        <end position="165"/>
    </location>
</feature>
<feature type="compositionally biased region" description="Basic residues" evidence="1">
    <location>
        <begin position="438"/>
        <end position="447"/>
    </location>
</feature>
<protein>
    <submittedName>
        <fullName evidence="3">Uncharacterized protein</fullName>
    </submittedName>
</protein>
<name>A0A316Z9B6_9BASI</name>
<feature type="signal peptide" evidence="2">
    <location>
        <begin position="1"/>
        <end position="23"/>
    </location>
</feature>
<feature type="compositionally biased region" description="Low complexity" evidence="1">
    <location>
        <begin position="168"/>
        <end position="179"/>
    </location>
</feature>